<dbReference type="PANTHER" id="PTHR13159:SF0">
    <property type="entry name" value="RADIAL SPOKE HEAD 6 HOMOLOG A"/>
    <property type="match status" value="1"/>
</dbReference>
<feature type="region of interest" description="Disordered" evidence="6">
    <location>
        <begin position="414"/>
        <end position="443"/>
    </location>
</feature>
<dbReference type="PANTHER" id="PTHR13159">
    <property type="entry name" value="RADIAL SPOKEHEAD-RELATED"/>
    <property type="match status" value="1"/>
</dbReference>
<dbReference type="Proteomes" id="UP000613740">
    <property type="component" value="Unassembled WGS sequence"/>
</dbReference>
<evidence type="ECO:0000256" key="5">
    <source>
        <dbReference type="ARBA" id="ARBA00023273"/>
    </source>
</evidence>
<dbReference type="AlphaFoldDB" id="A0A835WD14"/>
<comment type="caution">
    <text evidence="7">The sequence shown here is derived from an EMBL/GenBank/DDBJ whole genome shotgun (WGS) entry which is preliminary data.</text>
</comment>
<dbReference type="GO" id="GO:0060294">
    <property type="term" value="P:cilium movement involved in cell motility"/>
    <property type="evidence" value="ECO:0007669"/>
    <property type="project" value="InterPro"/>
</dbReference>
<evidence type="ECO:0000313" key="8">
    <source>
        <dbReference type="Proteomes" id="UP000613740"/>
    </source>
</evidence>
<evidence type="ECO:0000256" key="6">
    <source>
        <dbReference type="SAM" id="MobiDB-lite"/>
    </source>
</evidence>
<evidence type="ECO:0000256" key="1">
    <source>
        <dbReference type="ARBA" id="ARBA00004430"/>
    </source>
</evidence>
<accession>A0A835WD14</accession>
<dbReference type="EMBL" id="JAEHOD010000028">
    <property type="protein sequence ID" value="KAG2444990.1"/>
    <property type="molecule type" value="Genomic_DNA"/>
</dbReference>
<dbReference type="GO" id="GO:0035082">
    <property type="term" value="P:axoneme assembly"/>
    <property type="evidence" value="ECO:0007669"/>
    <property type="project" value="TreeGrafter"/>
</dbReference>
<dbReference type="CDD" id="cd22963">
    <property type="entry name" value="DD_CrRSP4-like"/>
    <property type="match status" value="1"/>
</dbReference>
<evidence type="ECO:0000256" key="4">
    <source>
        <dbReference type="ARBA" id="ARBA00023212"/>
    </source>
</evidence>
<keyword evidence="4" id="KW-0206">Cytoskeleton</keyword>
<evidence type="ECO:0000256" key="3">
    <source>
        <dbReference type="ARBA" id="ARBA00023069"/>
    </source>
</evidence>
<proteinExistence type="predicted"/>
<keyword evidence="8" id="KW-1185">Reference proteome</keyword>
<comment type="subcellular location">
    <subcellularLocation>
        <location evidence="1">Cytoplasm</location>
        <location evidence="1">Cytoskeleton</location>
        <location evidence="1">Cilium axoneme</location>
    </subcellularLocation>
</comment>
<dbReference type="GO" id="GO:0001534">
    <property type="term" value="C:radial spoke"/>
    <property type="evidence" value="ECO:0007669"/>
    <property type="project" value="InterPro"/>
</dbReference>
<dbReference type="InterPro" id="IPR006802">
    <property type="entry name" value="Radial_spoke"/>
</dbReference>
<keyword evidence="3" id="KW-0969">Cilium</keyword>
<feature type="region of interest" description="Disordered" evidence="6">
    <location>
        <begin position="310"/>
        <end position="341"/>
    </location>
</feature>
<dbReference type="Pfam" id="PF04712">
    <property type="entry name" value="Radial_spoke"/>
    <property type="match status" value="2"/>
</dbReference>
<protein>
    <submittedName>
        <fullName evidence="7">Uncharacterized protein</fullName>
    </submittedName>
</protein>
<keyword evidence="5" id="KW-0966">Cell projection</keyword>
<name>A0A835WD14_9CHLO</name>
<reference evidence="7" key="1">
    <citation type="journal article" date="2020" name="bioRxiv">
        <title>Comparative genomics of Chlamydomonas.</title>
        <authorList>
            <person name="Craig R.J."/>
            <person name="Hasan A.R."/>
            <person name="Ness R.W."/>
            <person name="Keightley P.D."/>
        </authorList>
    </citation>
    <scope>NUCLEOTIDE SEQUENCE</scope>
    <source>
        <strain evidence="7">CCAP 11/173</strain>
    </source>
</reference>
<dbReference type="OrthoDB" id="272202at2759"/>
<sequence length="464" mass="49250">MAADVGQALAFLQQVKTTQGGSIYDGLKAALAKVLEDRPVNAVEALETSVLSTPPAANLNVPLVPAASAAAAAAAVAKASLFGDPEPVLDPESGEPIDPDAPNEFECEDVEGDSNLMDALGVGLGRAEMYAAMLAVKRLGEDGKRGVSTVRFFGKFFGTQADYYVFETTLNSNPDMPEAPEGTIPFEPYGEGVNAYVYFVSNTLGGPPQQLPYVTPDQIKASRLLRRYLTGRLDAPVSAFPAFPGTEANYLRALIARISAATVCCPRDFFMADEDSAELSANDEWVPLKGREMALPVNWSHRYAHLKGQGRTVTHKRDPPDEEEEPEKNFWTPEEMEAGPPPLATLDTDAPLPAATGDKVPPPAWSPVFASASVTTRNQVAGVRSNRWPGAVCACAGRHFASMYVGWGIKAGGEWTPSPPPPPAPQWGAPAAGAAAAEGAGQQQLLLECNDLPPKPAPPEEEDE</sequence>
<organism evidence="7 8">
    <name type="scientific">Chlamydomonas schloesseri</name>
    <dbReference type="NCBI Taxonomy" id="2026947"/>
    <lineage>
        <taxon>Eukaryota</taxon>
        <taxon>Viridiplantae</taxon>
        <taxon>Chlorophyta</taxon>
        <taxon>core chlorophytes</taxon>
        <taxon>Chlorophyceae</taxon>
        <taxon>CS clade</taxon>
        <taxon>Chlamydomonadales</taxon>
        <taxon>Chlamydomonadaceae</taxon>
        <taxon>Chlamydomonas</taxon>
    </lineage>
</organism>
<feature type="compositionally biased region" description="Low complexity" evidence="6">
    <location>
        <begin position="426"/>
        <end position="443"/>
    </location>
</feature>
<gene>
    <name evidence="7" type="ORF">HYH02_008860</name>
</gene>
<keyword evidence="2" id="KW-0963">Cytoplasm</keyword>
<evidence type="ECO:0000256" key="2">
    <source>
        <dbReference type="ARBA" id="ARBA00022490"/>
    </source>
</evidence>
<evidence type="ECO:0000313" key="7">
    <source>
        <dbReference type="EMBL" id="KAG2444990.1"/>
    </source>
</evidence>